<dbReference type="InParanoid" id="A0A0C2SSI6"/>
<dbReference type="EMBL" id="KN818237">
    <property type="protein sequence ID" value="KIL66295.1"/>
    <property type="molecule type" value="Genomic_DNA"/>
</dbReference>
<proteinExistence type="predicted"/>
<evidence type="ECO:0000256" key="1">
    <source>
        <dbReference type="SAM" id="MobiDB-lite"/>
    </source>
</evidence>
<keyword evidence="3" id="KW-1185">Reference proteome</keyword>
<accession>A0A0C2SSI6</accession>
<dbReference type="HOGENOM" id="CLU_634530_0_0_1"/>
<organism evidence="2 3">
    <name type="scientific">Amanita muscaria (strain Koide BX008)</name>
    <dbReference type="NCBI Taxonomy" id="946122"/>
    <lineage>
        <taxon>Eukaryota</taxon>
        <taxon>Fungi</taxon>
        <taxon>Dikarya</taxon>
        <taxon>Basidiomycota</taxon>
        <taxon>Agaricomycotina</taxon>
        <taxon>Agaricomycetes</taxon>
        <taxon>Agaricomycetidae</taxon>
        <taxon>Agaricales</taxon>
        <taxon>Pluteineae</taxon>
        <taxon>Amanitaceae</taxon>
        <taxon>Amanita</taxon>
    </lineage>
</organism>
<feature type="region of interest" description="Disordered" evidence="1">
    <location>
        <begin position="403"/>
        <end position="432"/>
    </location>
</feature>
<feature type="compositionally biased region" description="Basic and acidic residues" evidence="1">
    <location>
        <begin position="265"/>
        <end position="275"/>
    </location>
</feature>
<feature type="compositionally biased region" description="Polar residues" evidence="1">
    <location>
        <begin position="224"/>
        <end position="250"/>
    </location>
</feature>
<sequence>MSSRKIFINDTEIERGRGDASDSSRESSPVNKRKRDLSPPSDDDVVVTPTVDNETPPPSERPLVREPVAFSSFTANINTYQASLPPVLNSRYLPGQKPSSDKGKKKRSKRSTPFSAQTHRFRAEAYAHNSSSSQTDDTPVQQGQGPYNSLYRASDNLTFSTLDCAAFAESNSPQPQSSPERPSSKRTKRSASEKDLIANANLLSMPEPVPYPLQVDAFQDELPQHSSGESRTVSIDSRQANQPVLSSEQVRPNHPPAQTHLSTTSDERTNHDRRSPPAKRPGFHNRMITVLIHDTRSGKIDRQLAEVTIPIKMADDPRDGFWADAKDITEKLQSGPSRIDGPAKVYTLRGKYRQFFLRVSTDNVDNYTSANVGISADRILDIVVEKPPGIGIIIPSPRIPSELLPSSPEVANSSNLSDETPRSTSIPIPKAC</sequence>
<dbReference type="AlphaFoldDB" id="A0A0C2SSI6"/>
<dbReference type="OrthoDB" id="3215534at2759"/>
<dbReference type="STRING" id="946122.A0A0C2SSI6"/>
<feature type="compositionally biased region" description="Polar residues" evidence="1">
    <location>
        <begin position="128"/>
        <end position="147"/>
    </location>
</feature>
<feature type="region of interest" description="Disordered" evidence="1">
    <location>
        <begin position="165"/>
        <end position="191"/>
    </location>
</feature>
<evidence type="ECO:0000313" key="3">
    <source>
        <dbReference type="Proteomes" id="UP000054549"/>
    </source>
</evidence>
<reference evidence="2 3" key="1">
    <citation type="submission" date="2014-04" db="EMBL/GenBank/DDBJ databases">
        <title>Evolutionary Origins and Diversification of the Mycorrhizal Mutualists.</title>
        <authorList>
            <consortium name="DOE Joint Genome Institute"/>
            <consortium name="Mycorrhizal Genomics Consortium"/>
            <person name="Kohler A."/>
            <person name="Kuo A."/>
            <person name="Nagy L.G."/>
            <person name="Floudas D."/>
            <person name="Copeland A."/>
            <person name="Barry K.W."/>
            <person name="Cichocki N."/>
            <person name="Veneault-Fourrey C."/>
            <person name="LaButti K."/>
            <person name="Lindquist E.A."/>
            <person name="Lipzen A."/>
            <person name="Lundell T."/>
            <person name="Morin E."/>
            <person name="Murat C."/>
            <person name="Riley R."/>
            <person name="Ohm R."/>
            <person name="Sun H."/>
            <person name="Tunlid A."/>
            <person name="Henrissat B."/>
            <person name="Grigoriev I.V."/>
            <person name="Hibbett D.S."/>
            <person name="Martin F."/>
        </authorList>
    </citation>
    <scope>NUCLEOTIDE SEQUENCE [LARGE SCALE GENOMIC DNA]</scope>
    <source>
        <strain evidence="2 3">Koide BX008</strain>
    </source>
</reference>
<feature type="region of interest" description="Disordered" evidence="1">
    <location>
        <begin position="223"/>
        <end position="283"/>
    </location>
</feature>
<feature type="region of interest" description="Disordered" evidence="1">
    <location>
        <begin position="83"/>
        <end position="152"/>
    </location>
</feature>
<gene>
    <name evidence="2" type="ORF">M378DRAFT_161174</name>
</gene>
<protein>
    <submittedName>
        <fullName evidence="2">Uncharacterized protein</fullName>
    </submittedName>
</protein>
<dbReference type="Proteomes" id="UP000054549">
    <property type="component" value="Unassembled WGS sequence"/>
</dbReference>
<feature type="compositionally biased region" description="Low complexity" evidence="1">
    <location>
        <begin position="169"/>
        <end position="181"/>
    </location>
</feature>
<evidence type="ECO:0000313" key="2">
    <source>
        <dbReference type="EMBL" id="KIL66295.1"/>
    </source>
</evidence>
<feature type="compositionally biased region" description="Polar residues" evidence="1">
    <location>
        <begin position="410"/>
        <end position="426"/>
    </location>
</feature>
<feature type="compositionally biased region" description="Basic and acidic residues" evidence="1">
    <location>
        <begin position="12"/>
        <end position="25"/>
    </location>
</feature>
<feature type="region of interest" description="Disordered" evidence="1">
    <location>
        <begin position="1"/>
        <end position="67"/>
    </location>
</feature>
<name>A0A0C2SSI6_AMAMK</name>